<reference evidence="2 3" key="1">
    <citation type="journal article" date="2022" name="Environ. Microbiol. Rep.">
        <title>Eco-phylogenetic analyses reveal divergent evolution of vitamin B12 metabolism in the marine bacterial family 'Psychromonadaceae'.</title>
        <authorList>
            <person name="Jin X."/>
            <person name="Yang Y."/>
            <person name="Cao H."/>
            <person name="Gao B."/>
            <person name="Zhao Z."/>
        </authorList>
    </citation>
    <scope>NUCLEOTIDE SEQUENCE [LARGE SCALE GENOMIC DNA]</scope>
    <source>
        <strain evidence="2 3">MKS20</strain>
    </source>
</reference>
<dbReference type="SUPFAM" id="SSF46689">
    <property type="entry name" value="Homeodomain-like"/>
    <property type="match status" value="2"/>
</dbReference>
<protein>
    <recommendedName>
        <fullName evidence="1">Mor transcription activator domain-containing protein</fullName>
    </recommendedName>
</protein>
<feature type="domain" description="Mor transcription activator" evidence="1">
    <location>
        <begin position="143"/>
        <end position="237"/>
    </location>
</feature>
<accession>A0ABS8W8N4</accession>
<evidence type="ECO:0000259" key="1">
    <source>
        <dbReference type="Pfam" id="PF08765"/>
    </source>
</evidence>
<organism evidence="2 3">
    <name type="scientific">Motilimonas cestriensis</name>
    <dbReference type="NCBI Taxonomy" id="2742685"/>
    <lineage>
        <taxon>Bacteria</taxon>
        <taxon>Pseudomonadati</taxon>
        <taxon>Pseudomonadota</taxon>
        <taxon>Gammaproteobacteria</taxon>
        <taxon>Alteromonadales</taxon>
        <taxon>Alteromonadales genera incertae sedis</taxon>
        <taxon>Motilimonas</taxon>
    </lineage>
</organism>
<name>A0ABS8W8N4_9GAMM</name>
<dbReference type="InterPro" id="IPR052411">
    <property type="entry name" value="c-mor_Regulatory_Protein"/>
</dbReference>
<keyword evidence="3" id="KW-1185">Reference proteome</keyword>
<evidence type="ECO:0000313" key="3">
    <source>
        <dbReference type="Proteomes" id="UP001201273"/>
    </source>
</evidence>
<proteinExistence type="predicted"/>
<dbReference type="PANTHER" id="PTHR37812:SF1">
    <property type="entry name" value="MU-LIKE PROPHAGE FLUMU PROTEIN C"/>
    <property type="match status" value="1"/>
</dbReference>
<dbReference type="InterPro" id="IPR009057">
    <property type="entry name" value="Homeodomain-like_sf"/>
</dbReference>
<gene>
    <name evidence="2" type="ORF">K6Y31_05005</name>
</gene>
<evidence type="ECO:0000313" key="2">
    <source>
        <dbReference type="EMBL" id="MCE2594169.1"/>
    </source>
</evidence>
<dbReference type="Pfam" id="PF08765">
    <property type="entry name" value="Mor"/>
    <property type="match status" value="1"/>
</dbReference>
<sequence length="246" mass="27780">MTESLSLHRQCNTAKTEQQAVVVLLQSEHLMLQHFGFSNGVSQEYAQVALRALAECVSRRTKVFPSLMRVRNALRNRMVIEEAKARPKKLIGKKYNISELYVYRIVSEQARYQSLLLLTDVRSLALDNISDLKVAAGVDTHFWPSSLVEMADVLQHACRQKLSLPEEQVELIAKTTILALASHFGGRNFYLPSGKGLETALRHDLIYHLSSELSVSEIGEKFELSDNAVRHIIKKQKLIRSDIAPV</sequence>
<dbReference type="InterPro" id="IPR014875">
    <property type="entry name" value="Mor_transcription_activator"/>
</dbReference>
<comment type="caution">
    <text evidence="2">The sequence shown here is derived from an EMBL/GenBank/DDBJ whole genome shotgun (WGS) entry which is preliminary data.</text>
</comment>
<dbReference type="Proteomes" id="UP001201273">
    <property type="component" value="Unassembled WGS sequence"/>
</dbReference>
<dbReference type="EMBL" id="JAIMJA010000004">
    <property type="protein sequence ID" value="MCE2594169.1"/>
    <property type="molecule type" value="Genomic_DNA"/>
</dbReference>
<dbReference type="PANTHER" id="PTHR37812">
    <property type="entry name" value="MU-LIKE PROPHAGE FLUMU PROTEIN C"/>
    <property type="match status" value="1"/>
</dbReference>
<dbReference type="RefSeq" id="WP_233051749.1">
    <property type="nucleotide sequence ID" value="NZ_JAIMJA010000004.1"/>
</dbReference>